<dbReference type="OrthoDB" id="8904098at2759"/>
<dbReference type="FunFam" id="1.20.1250.20:FF:000085">
    <property type="entry name" value="MFS peptide transporter Ptr2"/>
    <property type="match status" value="1"/>
</dbReference>
<protein>
    <recommendedName>
        <fullName evidence="10">Major facilitator superfamily (MFS) profile domain-containing protein</fullName>
    </recommendedName>
</protein>
<dbReference type="Proteomes" id="UP000184188">
    <property type="component" value="Unassembled WGS sequence"/>
</dbReference>
<evidence type="ECO:0008006" key="10">
    <source>
        <dbReference type="Google" id="ProtNLM"/>
    </source>
</evidence>
<keyword evidence="6 7" id="KW-0472">Membrane</keyword>
<dbReference type="RefSeq" id="XP_022580369.1">
    <property type="nucleotide sequence ID" value="XM_022725897.1"/>
</dbReference>
<dbReference type="GO" id="GO:0071916">
    <property type="term" value="F:dipeptide transmembrane transporter activity"/>
    <property type="evidence" value="ECO:0007669"/>
    <property type="project" value="UniProtKB-ARBA"/>
</dbReference>
<feature type="transmembrane region" description="Helical" evidence="7">
    <location>
        <begin position="429"/>
        <end position="449"/>
    </location>
</feature>
<feature type="transmembrane region" description="Helical" evidence="7">
    <location>
        <begin position="117"/>
        <end position="137"/>
    </location>
</feature>
<dbReference type="InterPro" id="IPR036259">
    <property type="entry name" value="MFS_trans_sf"/>
</dbReference>
<keyword evidence="4 7" id="KW-0812">Transmembrane</keyword>
<feature type="transmembrane region" description="Helical" evidence="7">
    <location>
        <begin position="541"/>
        <end position="562"/>
    </location>
</feature>
<dbReference type="Gene3D" id="1.20.1250.20">
    <property type="entry name" value="MFS general substrate transporter like domains"/>
    <property type="match status" value="1"/>
</dbReference>
<dbReference type="Pfam" id="PF00854">
    <property type="entry name" value="PTR2"/>
    <property type="match status" value="1"/>
</dbReference>
<comment type="subcellular location">
    <subcellularLocation>
        <location evidence="1">Membrane</location>
        <topology evidence="1">Multi-pass membrane protein</topology>
    </subcellularLocation>
</comment>
<evidence type="ECO:0000256" key="3">
    <source>
        <dbReference type="ARBA" id="ARBA00022448"/>
    </source>
</evidence>
<evidence type="ECO:0000256" key="1">
    <source>
        <dbReference type="ARBA" id="ARBA00004141"/>
    </source>
</evidence>
<feature type="transmembrane region" description="Helical" evidence="7">
    <location>
        <begin position="143"/>
        <end position="169"/>
    </location>
</feature>
<evidence type="ECO:0000256" key="7">
    <source>
        <dbReference type="SAM" id="Phobius"/>
    </source>
</evidence>
<feature type="transmembrane region" description="Helical" evidence="7">
    <location>
        <begin position="482"/>
        <end position="501"/>
    </location>
</feature>
<dbReference type="AlphaFoldDB" id="A0A1L9SFA7"/>
<proteinExistence type="inferred from homology"/>
<evidence type="ECO:0000256" key="2">
    <source>
        <dbReference type="ARBA" id="ARBA00005982"/>
    </source>
</evidence>
<feature type="transmembrane region" description="Helical" evidence="7">
    <location>
        <begin position="260"/>
        <end position="281"/>
    </location>
</feature>
<evidence type="ECO:0000313" key="9">
    <source>
        <dbReference type="Proteomes" id="UP000184188"/>
    </source>
</evidence>
<feature type="transmembrane region" description="Helical" evidence="7">
    <location>
        <begin position="397"/>
        <end position="417"/>
    </location>
</feature>
<dbReference type="GO" id="GO:0005886">
    <property type="term" value="C:plasma membrane"/>
    <property type="evidence" value="ECO:0007669"/>
    <property type="project" value="UniProtKB-ARBA"/>
</dbReference>
<dbReference type="PANTHER" id="PTHR11654">
    <property type="entry name" value="OLIGOPEPTIDE TRANSPORTER-RELATED"/>
    <property type="match status" value="1"/>
</dbReference>
<gene>
    <name evidence="8" type="ORF">ASPZODRAFT_152832</name>
</gene>
<dbReference type="VEuPathDB" id="FungiDB:ASPZODRAFT_152832"/>
<accession>A0A1L9SFA7</accession>
<keyword evidence="3" id="KW-0813">Transport</keyword>
<dbReference type="STRING" id="1073090.A0A1L9SFA7"/>
<dbReference type="EMBL" id="KV878344">
    <property type="protein sequence ID" value="OJJ45859.1"/>
    <property type="molecule type" value="Genomic_DNA"/>
</dbReference>
<dbReference type="SUPFAM" id="SSF103473">
    <property type="entry name" value="MFS general substrate transporter"/>
    <property type="match status" value="1"/>
</dbReference>
<evidence type="ECO:0000256" key="5">
    <source>
        <dbReference type="ARBA" id="ARBA00022989"/>
    </source>
</evidence>
<organism evidence="8 9">
    <name type="scientific">Penicilliopsis zonata CBS 506.65</name>
    <dbReference type="NCBI Taxonomy" id="1073090"/>
    <lineage>
        <taxon>Eukaryota</taxon>
        <taxon>Fungi</taxon>
        <taxon>Dikarya</taxon>
        <taxon>Ascomycota</taxon>
        <taxon>Pezizomycotina</taxon>
        <taxon>Eurotiomycetes</taxon>
        <taxon>Eurotiomycetidae</taxon>
        <taxon>Eurotiales</taxon>
        <taxon>Aspergillaceae</taxon>
        <taxon>Penicilliopsis</taxon>
    </lineage>
</organism>
<name>A0A1L9SFA7_9EURO</name>
<sequence>MWSLEHQNEKTAAVTEESTSTLRVADGVYDGDIYLGPSPTAHELQTLRKVAGSIAGSGYWLCAVEFAERASYYGCSWVFANFIQYPLPQGGNGAGAPPRDSEQTAGALGMGLQASSALTLLFQTLAYTIPILGGWWADAQLGRYATIVLGVVICGLAHVIMVAGAVPAVLQRGHGLPPFLVSVLLLAFGAGLFKPNICPTVIDQVTVHQPYVKLLKTGERVIVDPETTIQRLTLTFYALVNVGAFFGLATTYAEKLVGYWLAFLLPGLVYLLMPVILLFAYKRTVKVPPQGNVLGDVFRVLRVSFGEHGFRRLGSQAWFDAAKPSILARQGVHTIRGRPISWTDEFVEDVRRTVIACQIFAFYPLYALNDNGVGTIQNAQGGSMTKRGAPNDLISNFNPLTIIVFCPLFNYVLYPFLRQRRVAFGPIKRITLGFLLAAVGAAVGAILQWQVYATSPCGYYATTCEDEGKGVSPISIWAQTPIYVLSALSELFANVTAYELAYARSPRSMRGLVSALFLAATAVSAAIGQAVLPALQDPYLIWPYVGTAVPGFLAAFVFYFMYRHIDDESFLWD</sequence>
<feature type="transmembrane region" description="Helical" evidence="7">
    <location>
        <begin position="513"/>
        <end position="535"/>
    </location>
</feature>
<keyword evidence="9" id="KW-1185">Reference proteome</keyword>
<feature type="transmembrane region" description="Helical" evidence="7">
    <location>
        <begin position="234"/>
        <end position="253"/>
    </location>
</feature>
<dbReference type="GeneID" id="34612361"/>
<keyword evidence="5 7" id="KW-1133">Transmembrane helix</keyword>
<reference evidence="9" key="1">
    <citation type="journal article" date="2017" name="Genome Biol.">
        <title>Comparative genomics reveals high biological diversity and specific adaptations in the industrially and medically important fungal genus Aspergillus.</title>
        <authorList>
            <person name="de Vries R.P."/>
            <person name="Riley R."/>
            <person name="Wiebenga A."/>
            <person name="Aguilar-Osorio G."/>
            <person name="Amillis S."/>
            <person name="Uchima C.A."/>
            <person name="Anderluh G."/>
            <person name="Asadollahi M."/>
            <person name="Askin M."/>
            <person name="Barry K."/>
            <person name="Battaglia E."/>
            <person name="Bayram O."/>
            <person name="Benocci T."/>
            <person name="Braus-Stromeyer S.A."/>
            <person name="Caldana C."/>
            <person name="Canovas D."/>
            <person name="Cerqueira G.C."/>
            <person name="Chen F."/>
            <person name="Chen W."/>
            <person name="Choi C."/>
            <person name="Clum A."/>
            <person name="Dos Santos R.A."/>
            <person name="Damasio A.R."/>
            <person name="Diallinas G."/>
            <person name="Emri T."/>
            <person name="Fekete E."/>
            <person name="Flipphi M."/>
            <person name="Freyberg S."/>
            <person name="Gallo A."/>
            <person name="Gournas C."/>
            <person name="Habgood R."/>
            <person name="Hainaut M."/>
            <person name="Harispe M.L."/>
            <person name="Henrissat B."/>
            <person name="Hilden K.S."/>
            <person name="Hope R."/>
            <person name="Hossain A."/>
            <person name="Karabika E."/>
            <person name="Karaffa L."/>
            <person name="Karanyi Z."/>
            <person name="Krasevec N."/>
            <person name="Kuo A."/>
            <person name="Kusch H."/>
            <person name="LaButti K."/>
            <person name="Lagendijk E.L."/>
            <person name="Lapidus A."/>
            <person name="Levasseur A."/>
            <person name="Lindquist E."/>
            <person name="Lipzen A."/>
            <person name="Logrieco A.F."/>
            <person name="MacCabe A."/>
            <person name="Maekelae M.R."/>
            <person name="Malavazi I."/>
            <person name="Melin P."/>
            <person name="Meyer V."/>
            <person name="Mielnichuk N."/>
            <person name="Miskei M."/>
            <person name="Molnar A.P."/>
            <person name="Mule G."/>
            <person name="Ngan C.Y."/>
            <person name="Orejas M."/>
            <person name="Orosz E."/>
            <person name="Ouedraogo J.P."/>
            <person name="Overkamp K.M."/>
            <person name="Park H.-S."/>
            <person name="Perrone G."/>
            <person name="Piumi F."/>
            <person name="Punt P.J."/>
            <person name="Ram A.F."/>
            <person name="Ramon A."/>
            <person name="Rauscher S."/>
            <person name="Record E."/>
            <person name="Riano-Pachon D.M."/>
            <person name="Robert V."/>
            <person name="Roehrig J."/>
            <person name="Ruller R."/>
            <person name="Salamov A."/>
            <person name="Salih N.S."/>
            <person name="Samson R.A."/>
            <person name="Sandor E."/>
            <person name="Sanguinetti M."/>
            <person name="Schuetze T."/>
            <person name="Sepcic K."/>
            <person name="Shelest E."/>
            <person name="Sherlock G."/>
            <person name="Sophianopoulou V."/>
            <person name="Squina F.M."/>
            <person name="Sun H."/>
            <person name="Susca A."/>
            <person name="Todd R.B."/>
            <person name="Tsang A."/>
            <person name="Unkles S.E."/>
            <person name="van de Wiele N."/>
            <person name="van Rossen-Uffink D."/>
            <person name="Oliveira J.V."/>
            <person name="Vesth T.C."/>
            <person name="Visser J."/>
            <person name="Yu J.-H."/>
            <person name="Zhou M."/>
            <person name="Andersen M.R."/>
            <person name="Archer D.B."/>
            <person name="Baker S.E."/>
            <person name="Benoit I."/>
            <person name="Brakhage A.A."/>
            <person name="Braus G.H."/>
            <person name="Fischer R."/>
            <person name="Frisvad J.C."/>
            <person name="Goldman G.H."/>
            <person name="Houbraken J."/>
            <person name="Oakley B."/>
            <person name="Pocsi I."/>
            <person name="Scazzocchio C."/>
            <person name="Seiboth B."/>
            <person name="vanKuyk P.A."/>
            <person name="Wortman J."/>
            <person name="Dyer P.S."/>
            <person name="Grigoriev I.V."/>
        </authorList>
    </citation>
    <scope>NUCLEOTIDE SEQUENCE [LARGE SCALE GENOMIC DNA]</scope>
    <source>
        <strain evidence="9">CBS 506.65</strain>
    </source>
</reference>
<evidence type="ECO:0000256" key="4">
    <source>
        <dbReference type="ARBA" id="ARBA00022692"/>
    </source>
</evidence>
<evidence type="ECO:0000256" key="6">
    <source>
        <dbReference type="ARBA" id="ARBA00023136"/>
    </source>
</evidence>
<feature type="transmembrane region" description="Helical" evidence="7">
    <location>
        <begin position="176"/>
        <end position="193"/>
    </location>
</feature>
<evidence type="ECO:0000313" key="8">
    <source>
        <dbReference type="EMBL" id="OJJ45859.1"/>
    </source>
</evidence>
<dbReference type="InterPro" id="IPR000109">
    <property type="entry name" value="POT_fam"/>
</dbReference>
<comment type="similarity">
    <text evidence="2">Belongs to the major facilitator superfamily. Proton-dependent oligopeptide transporter (POT/PTR) (TC 2.A.17) family.</text>
</comment>